<gene>
    <name evidence="1" type="ORF">Acr_09g0008390</name>
</gene>
<proteinExistence type="predicted"/>
<dbReference type="PANTHER" id="PTHR12770">
    <property type="entry name" value="RUS1 FAMILY PROTEIN C16ORF58"/>
    <property type="match status" value="1"/>
</dbReference>
<dbReference type="PANTHER" id="PTHR12770:SF20">
    <property type="entry name" value="PROTEIN ROOT UVB SENSITIVE 6"/>
    <property type="match status" value="1"/>
</dbReference>
<dbReference type="Proteomes" id="UP000585474">
    <property type="component" value="Unassembled WGS sequence"/>
</dbReference>
<dbReference type="EMBL" id="BJWL01000009">
    <property type="protein sequence ID" value="GFY94393.1"/>
    <property type="molecule type" value="Genomic_DNA"/>
</dbReference>
<dbReference type="InterPro" id="IPR006968">
    <property type="entry name" value="RUS_fam"/>
</dbReference>
<sequence length="180" mass="20097">MGRVKSVVLRTLNRGKLTVAVEAFLKTGRVPTLQGNMMENIFSFLWLKDGPIVLGPRFRDAFQDPNSCLAIEPIFEAHVLLYIIRSSNSNQPPPRKHQDNNNSVYRPSITDLAAHITESYKMVSALYGPFKSKATEQNNIVHLHDIGNDYAAHNLPDLQGWVMSESLLNPGRARLCGAVN</sequence>
<dbReference type="OrthoDB" id="364779at2759"/>
<keyword evidence="2" id="KW-1185">Reference proteome</keyword>
<organism evidence="1 2">
    <name type="scientific">Actinidia rufa</name>
    <dbReference type="NCBI Taxonomy" id="165716"/>
    <lineage>
        <taxon>Eukaryota</taxon>
        <taxon>Viridiplantae</taxon>
        <taxon>Streptophyta</taxon>
        <taxon>Embryophyta</taxon>
        <taxon>Tracheophyta</taxon>
        <taxon>Spermatophyta</taxon>
        <taxon>Magnoliopsida</taxon>
        <taxon>eudicotyledons</taxon>
        <taxon>Gunneridae</taxon>
        <taxon>Pentapetalae</taxon>
        <taxon>asterids</taxon>
        <taxon>Ericales</taxon>
        <taxon>Actinidiaceae</taxon>
        <taxon>Actinidia</taxon>
    </lineage>
</organism>
<name>A0A7J0F705_9ERIC</name>
<dbReference type="AlphaFoldDB" id="A0A7J0F705"/>
<comment type="caution">
    <text evidence="1">The sequence shown here is derived from an EMBL/GenBank/DDBJ whole genome shotgun (WGS) entry which is preliminary data.</text>
</comment>
<protein>
    <submittedName>
        <fullName evidence="1">Root UVB sensitive protein</fullName>
    </submittedName>
</protein>
<evidence type="ECO:0000313" key="2">
    <source>
        <dbReference type="Proteomes" id="UP000585474"/>
    </source>
</evidence>
<accession>A0A7J0F705</accession>
<evidence type="ECO:0000313" key="1">
    <source>
        <dbReference type="EMBL" id="GFY94393.1"/>
    </source>
</evidence>
<reference evidence="1 2" key="1">
    <citation type="submission" date="2019-07" db="EMBL/GenBank/DDBJ databases">
        <title>De Novo Assembly of kiwifruit Actinidia rufa.</title>
        <authorList>
            <person name="Sugita-Konishi S."/>
            <person name="Sato K."/>
            <person name="Mori E."/>
            <person name="Abe Y."/>
            <person name="Kisaki G."/>
            <person name="Hamano K."/>
            <person name="Suezawa K."/>
            <person name="Otani M."/>
            <person name="Fukuda T."/>
            <person name="Manabe T."/>
            <person name="Gomi K."/>
            <person name="Tabuchi M."/>
            <person name="Akimitsu K."/>
            <person name="Kataoka I."/>
        </authorList>
    </citation>
    <scope>NUCLEOTIDE SEQUENCE [LARGE SCALE GENOMIC DNA]</scope>
    <source>
        <strain evidence="2">cv. Fuchu</strain>
    </source>
</reference>